<reference evidence="2" key="1">
    <citation type="submission" date="2021-02" db="EMBL/GenBank/DDBJ databases">
        <authorList>
            <person name="Nowell W R."/>
        </authorList>
    </citation>
    <scope>NUCLEOTIDE SEQUENCE</scope>
</reference>
<protein>
    <recommendedName>
        <fullName evidence="1">Aldehyde dehydrogenase domain-containing protein</fullName>
    </recommendedName>
</protein>
<dbReference type="InterPro" id="IPR016162">
    <property type="entry name" value="Ald_DH_N"/>
</dbReference>
<organism evidence="2 3">
    <name type="scientific">Rotaria sordida</name>
    <dbReference type="NCBI Taxonomy" id="392033"/>
    <lineage>
        <taxon>Eukaryota</taxon>
        <taxon>Metazoa</taxon>
        <taxon>Spiralia</taxon>
        <taxon>Gnathifera</taxon>
        <taxon>Rotifera</taxon>
        <taxon>Eurotatoria</taxon>
        <taxon>Bdelloidea</taxon>
        <taxon>Philodinida</taxon>
        <taxon>Philodinidae</taxon>
        <taxon>Rotaria</taxon>
    </lineage>
</organism>
<name>A0A820J1Q3_9BILA</name>
<sequence length="117" mass="12954">ADVDKAAEATQTAFDIESPWHKLDPLSFSQPKSICRKWKHLNILEVKYFSQLIVLKPIEQTPLSALYCAALIKETNFPPGVVNIIPGDEPECGYAIGVHAHIDKVACTSSVEVRTIH</sequence>
<dbReference type="Proteomes" id="UP000663836">
    <property type="component" value="Unassembled WGS sequence"/>
</dbReference>
<dbReference type="GO" id="GO:0016491">
    <property type="term" value="F:oxidoreductase activity"/>
    <property type="evidence" value="ECO:0007669"/>
    <property type="project" value="InterPro"/>
</dbReference>
<dbReference type="InterPro" id="IPR016161">
    <property type="entry name" value="Ald_DH/histidinol_DH"/>
</dbReference>
<comment type="caution">
    <text evidence="2">The sequence shown here is derived from an EMBL/GenBank/DDBJ whole genome shotgun (WGS) entry which is preliminary data.</text>
</comment>
<proteinExistence type="predicted"/>
<evidence type="ECO:0000313" key="3">
    <source>
        <dbReference type="Proteomes" id="UP000663836"/>
    </source>
</evidence>
<dbReference type="PANTHER" id="PTHR11699">
    <property type="entry name" value="ALDEHYDE DEHYDROGENASE-RELATED"/>
    <property type="match status" value="1"/>
</dbReference>
<dbReference type="Pfam" id="PF00171">
    <property type="entry name" value="Aldedh"/>
    <property type="match status" value="1"/>
</dbReference>
<feature type="domain" description="Aldehyde dehydrogenase" evidence="1">
    <location>
        <begin position="53"/>
        <end position="113"/>
    </location>
</feature>
<dbReference type="SUPFAM" id="SSF53720">
    <property type="entry name" value="ALDH-like"/>
    <property type="match status" value="1"/>
</dbReference>
<evidence type="ECO:0000313" key="2">
    <source>
        <dbReference type="EMBL" id="CAF4320118.1"/>
    </source>
</evidence>
<accession>A0A820J1Q3</accession>
<dbReference type="InterPro" id="IPR015590">
    <property type="entry name" value="Aldehyde_DH_dom"/>
</dbReference>
<dbReference type="EMBL" id="CAJOBD010041299">
    <property type="protein sequence ID" value="CAF4320118.1"/>
    <property type="molecule type" value="Genomic_DNA"/>
</dbReference>
<dbReference type="Gene3D" id="3.40.605.10">
    <property type="entry name" value="Aldehyde Dehydrogenase, Chain A, domain 1"/>
    <property type="match status" value="1"/>
</dbReference>
<evidence type="ECO:0000259" key="1">
    <source>
        <dbReference type="Pfam" id="PF00171"/>
    </source>
</evidence>
<dbReference type="AlphaFoldDB" id="A0A820J1Q3"/>
<gene>
    <name evidence="2" type="ORF">JBS370_LOCUS40987</name>
</gene>
<feature type="non-terminal residue" evidence="2">
    <location>
        <position position="1"/>
    </location>
</feature>